<organism evidence="1 2">
    <name type="scientific">Clostridium phage CPQ9</name>
    <dbReference type="NCBI Taxonomy" id="2863152"/>
    <lineage>
        <taxon>Viruses</taxon>
        <taxon>Duplodnaviria</taxon>
        <taxon>Heunggongvirae</taxon>
        <taxon>Uroviricota</taxon>
        <taxon>Caudoviricetes</taxon>
        <taxon>Guelinviridae</taxon>
        <taxon>Brucesealvirus</taxon>
        <taxon>Brucesealvirus cpq9</taxon>
    </lineage>
</organism>
<evidence type="ECO:0000313" key="1">
    <source>
        <dbReference type="EMBL" id="QYC53200.1"/>
    </source>
</evidence>
<accession>A0A9Q7BD65</accession>
<evidence type="ECO:0000313" key="2">
    <source>
        <dbReference type="Proteomes" id="UP001144689"/>
    </source>
</evidence>
<reference evidence="1" key="1">
    <citation type="submission" date="2021-06" db="EMBL/GenBank/DDBJ databases">
        <authorList>
            <person name="Noor Mohammadi T."/>
            <person name="Li Y."/>
            <person name="Shen C."/>
            <person name="Masuda Y."/>
            <person name="Honjoh K.-I."/>
            <person name="Miyamoto T."/>
        </authorList>
    </citation>
    <scope>NUCLEOTIDE SEQUENCE</scope>
</reference>
<dbReference type="EMBL" id="MZ401008">
    <property type="protein sequence ID" value="QYC53200.1"/>
    <property type="molecule type" value="Genomic_DNA"/>
</dbReference>
<protein>
    <submittedName>
        <fullName evidence="1">Uncharacterized protein</fullName>
    </submittedName>
</protein>
<sequence>MNDYVKDELWKLEVTNNILKDYVVQYVDNELTRCLLIQNLNLQGRVINNIQVEVLKHE</sequence>
<proteinExistence type="predicted"/>
<keyword evidence="2" id="KW-1185">Reference proteome</keyword>
<name>A0A9Q7BD65_9CAUD</name>
<dbReference type="Proteomes" id="UP001144689">
    <property type="component" value="Segment"/>
</dbReference>